<reference evidence="2 3" key="1">
    <citation type="submission" date="2020-08" db="EMBL/GenBank/DDBJ databases">
        <title>novel species in genus Nocardioides.</title>
        <authorList>
            <person name="Zhang G."/>
        </authorList>
    </citation>
    <scope>NUCLEOTIDE SEQUENCE [LARGE SCALE GENOMIC DNA]</scope>
    <source>
        <strain evidence="2 3">SC8A-24</strain>
    </source>
</reference>
<name>A0ABR6U3H3_9ACTN</name>
<dbReference type="InterPro" id="IPR036388">
    <property type="entry name" value="WH-like_DNA-bd_sf"/>
</dbReference>
<accession>A0ABR6U3H3</accession>
<organism evidence="2 3">
    <name type="scientific">Nocardioides deserti</name>
    <dbReference type="NCBI Taxonomy" id="1588644"/>
    <lineage>
        <taxon>Bacteria</taxon>
        <taxon>Bacillati</taxon>
        <taxon>Actinomycetota</taxon>
        <taxon>Actinomycetes</taxon>
        <taxon>Propionibacteriales</taxon>
        <taxon>Nocardioidaceae</taxon>
        <taxon>Nocardioides</taxon>
    </lineage>
</organism>
<keyword evidence="3" id="KW-1185">Reference proteome</keyword>
<dbReference type="Pfam" id="PF04545">
    <property type="entry name" value="Sigma70_r4"/>
    <property type="match status" value="1"/>
</dbReference>
<sequence>MAQTVAVLTIDQQRSRAGVDRVPELLAAVEALDDAPLLRPFERTAGDELQGVVDRPATLAALAGALLRQDGWYVGIGLGSVEEPLPASARAGRGPAYLCAREAVTAAKSSPWGLRVVGDHADARSLETTLWLWAAVLARRTQRGWEVADLVAEGLTYEQVGRRLGISQSAVSQRAQAAGIVESRRAQELVATLADRVLGTEGP</sequence>
<evidence type="ECO:0000313" key="3">
    <source>
        <dbReference type="Proteomes" id="UP000604001"/>
    </source>
</evidence>
<dbReference type="InterPro" id="IPR007630">
    <property type="entry name" value="RNA_pol_sigma70_r4"/>
</dbReference>
<proteinExistence type="predicted"/>
<evidence type="ECO:0000313" key="2">
    <source>
        <dbReference type="EMBL" id="MBC2958673.1"/>
    </source>
</evidence>
<feature type="domain" description="RNA polymerase sigma-70 region 4" evidence="1">
    <location>
        <begin position="153"/>
        <end position="175"/>
    </location>
</feature>
<protein>
    <submittedName>
        <fullName evidence="2">Transposase</fullName>
    </submittedName>
</protein>
<dbReference type="RefSeq" id="WP_186343996.1">
    <property type="nucleotide sequence ID" value="NZ_BMMR01000001.1"/>
</dbReference>
<dbReference type="Proteomes" id="UP000604001">
    <property type="component" value="Unassembled WGS sequence"/>
</dbReference>
<comment type="caution">
    <text evidence="2">The sequence shown here is derived from an EMBL/GenBank/DDBJ whole genome shotgun (WGS) entry which is preliminary data.</text>
</comment>
<gene>
    <name evidence="2" type="ORF">H7344_00010</name>
</gene>
<dbReference type="Gene3D" id="1.10.10.10">
    <property type="entry name" value="Winged helix-like DNA-binding domain superfamily/Winged helix DNA-binding domain"/>
    <property type="match status" value="1"/>
</dbReference>
<evidence type="ECO:0000259" key="1">
    <source>
        <dbReference type="Pfam" id="PF04545"/>
    </source>
</evidence>
<dbReference type="EMBL" id="JACMYC010000001">
    <property type="protein sequence ID" value="MBC2958673.1"/>
    <property type="molecule type" value="Genomic_DNA"/>
</dbReference>